<dbReference type="OrthoDB" id="9800776at2"/>
<evidence type="ECO:0000256" key="5">
    <source>
        <dbReference type="ARBA" id="ARBA00023014"/>
    </source>
</evidence>
<dbReference type="Gene3D" id="3.90.380.10">
    <property type="entry name" value="Naphthalene 1,2-dioxygenase Alpha Subunit, Chain A, domain 1"/>
    <property type="match status" value="1"/>
</dbReference>
<dbReference type="InterPro" id="IPR050584">
    <property type="entry name" value="Cholesterol_7-desaturase"/>
</dbReference>
<keyword evidence="1" id="KW-0001">2Fe-2S</keyword>
<dbReference type="SUPFAM" id="SSF55961">
    <property type="entry name" value="Bet v1-like"/>
    <property type="match status" value="1"/>
</dbReference>
<accession>I0BB73</accession>
<dbReference type="RefSeq" id="WP_014649242.1">
    <property type="nucleotide sequence ID" value="NC_017672.3"/>
</dbReference>
<dbReference type="GO" id="GO:0016705">
    <property type="term" value="F:oxidoreductase activity, acting on paired donors, with incorporation or reduction of molecular oxygen"/>
    <property type="evidence" value="ECO:0007669"/>
    <property type="project" value="UniProtKB-ARBA"/>
</dbReference>
<dbReference type="InterPro" id="IPR036922">
    <property type="entry name" value="Rieske_2Fe-2S_sf"/>
</dbReference>
<organism evidence="7 8">
    <name type="scientific">Paenibacillus mucilaginosus K02</name>
    <dbReference type="NCBI Taxonomy" id="997761"/>
    <lineage>
        <taxon>Bacteria</taxon>
        <taxon>Bacillati</taxon>
        <taxon>Bacillota</taxon>
        <taxon>Bacilli</taxon>
        <taxon>Bacillales</taxon>
        <taxon>Paenibacillaceae</taxon>
        <taxon>Paenibacillus</taxon>
    </lineage>
</organism>
<dbReference type="SUPFAM" id="SSF50022">
    <property type="entry name" value="ISP domain"/>
    <property type="match status" value="1"/>
</dbReference>
<dbReference type="HOGENOM" id="CLU_039484_1_0_9"/>
<evidence type="ECO:0000256" key="3">
    <source>
        <dbReference type="ARBA" id="ARBA00023002"/>
    </source>
</evidence>
<dbReference type="PANTHER" id="PTHR21266">
    <property type="entry name" value="IRON-SULFUR DOMAIN CONTAINING PROTEIN"/>
    <property type="match status" value="1"/>
</dbReference>
<evidence type="ECO:0000256" key="2">
    <source>
        <dbReference type="ARBA" id="ARBA00022723"/>
    </source>
</evidence>
<protein>
    <submittedName>
        <fullName evidence="7">2Fe-2S ferredoxin</fullName>
    </submittedName>
</protein>
<dbReference type="InterPro" id="IPR017941">
    <property type="entry name" value="Rieske_2Fe-2S"/>
</dbReference>
<keyword evidence="4" id="KW-0408">Iron</keyword>
<dbReference type="AlphaFoldDB" id="I0BB73"/>
<dbReference type="Gene3D" id="2.102.10.10">
    <property type="entry name" value="Rieske [2Fe-2S] iron-sulphur domain"/>
    <property type="match status" value="1"/>
</dbReference>
<dbReference type="Pfam" id="PF19112">
    <property type="entry name" value="VanA_C"/>
    <property type="match status" value="1"/>
</dbReference>
<feature type="domain" description="Rieske" evidence="6">
    <location>
        <begin position="21"/>
        <end position="125"/>
    </location>
</feature>
<name>I0BB73_9BACL</name>
<proteinExistence type="predicted"/>
<sequence length="332" mass="37752">MPDERYRASQEGDHDVFPCVWYAVGWSKELKQGRLLRKRIAGRYLVLFRDSAGTVQALHAYCPHRGADLSLGSCEGDLLRCPYHAWTFKGDGTCTSIPAHPDRPIPSFAHTLAYPVQEQAGLLWVYPMTMGELNGRKPEPPALFPELDDPDLVLAPYDAVWEAHLTRVIESVIDVAHVPIVHRRTIGRNSSSSIHIDFEAEGDRITIRNGSGLLNYRFPQQWLLTPAEPRRSRFINYVTFTPVDREVTAIFGYAGRNFAKFPGVSCIFSRYSARVLDEDRAVVESQHPRPIPDALRMEAHVGADGPQVRFRQRWYQFLTGEEPRISAQDRLR</sequence>
<dbReference type="PANTHER" id="PTHR21266:SF60">
    <property type="entry name" value="3-KETOSTEROID-9-ALPHA-MONOOXYGENASE, OXYGENASE COMPONENT"/>
    <property type="match status" value="1"/>
</dbReference>
<dbReference type="PROSITE" id="PS51296">
    <property type="entry name" value="RIESKE"/>
    <property type="match status" value="1"/>
</dbReference>
<reference evidence="7 8" key="1">
    <citation type="submission" date="2013-06" db="EMBL/GenBank/DDBJ databases">
        <title>Complete genome sequence of Paenibacillus mucilaginosus K02.</title>
        <authorList>
            <person name="Xiao B."/>
            <person name="Sun L."/>
            <person name="Xiao L."/>
            <person name="Lian B."/>
        </authorList>
    </citation>
    <scope>NUCLEOTIDE SEQUENCE [LARGE SCALE GENOMIC DNA]</scope>
    <source>
        <strain evidence="7 8">K02</strain>
    </source>
</reference>
<gene>
    <name evidence="7" type="ORF">B2K_02575</name>
</gene>
<keyword evidence="3" id="KW-0560">Oxidoreductase</keyword>
<evidence type="ECO:0000256" key="4">
    <source>
        <dbReference type="ARBA" id="ARBA00023004"/>
    </source>
</evidence>
<dbReference type="Pfam" id="PF00355">
    <property type="entry name" value="Rieske"/>
    <property type="match status" value="1"/>
</dbReference>
<dbReference type="GO" id="GO:0051537">
    <property type="term" value="F:2 iron, 2 sulfur cluster binding"/>
    <property type="evidence" value="ECO:0007669"/>
    <property type="project" value="UniProtKB-KW"/>
</dbReference>
<dbReference type="PATRIC" id="fig|997761.3.peg.521"/>
<dbReference type="InterPro" id="IPR044043">
    <property type="entry name" value="VanA_C_cat"/>
</dbReference>
<evidence type="ECO:0000313" key="7">
    <source>
        <dbReference type="EMBL" id="AFH59620.1"/>
    </source>
</evidence>
<keyword evidence="2" id="KW-0479">Metal-binding</keyword>
<dbReference type="Proteomes" id="UP000007392">
    <property type="component" value="Chromosome"/>
</dbReference>
<dbReference type="KEGG" id="pmw:B2K_02575"/>
<evidence type="ECO:0000313" key="8">
    <source>
        <dbReference type="Proteomes" id="UP000007392"/>
    </source>
</evidence>
<dbReference type="GO" id="GO:0004497">
    <property type="term" value="F:monooxygenase activity"/>
    <property type="evidence" value="ECO:0007669"/>
    <property type="project" value="UniProtKB-ARBA"/>
</dbReference>
<evidence type="ECO:0000256" key="1">
    <source>
        <dbReference type="ARBA" id="ARBA00022714"/>
    </source>
</evidence>
<dbReference type="GO" id="GO:0046872">
    <property type="term" value="F:metal ion binding"/>
    <property type="evidence" value="ECO:0007669"/>
    <property type="project" value="UniProtKB-KW"/>
</dbReference>
<dbReference type="EMBL" id="CP003422">
    <property type="protein sequence ID" value="AFH59620.1"/>
    <property type="molecule type" value="Genomic_DNA"/>
</dbReference>
<keyword evidence="5" id="KW-0411">Iron-sulfur</keyword>
<evidence type="ECO:0000259" key="6">
    <source>
        <dbReference type="PROSITE" id="PS51296"/>
    </source>
</evidence>